<reference evidence="10 11" key="1">
    <citation type="journal article" date="2018" name="BMC Genomics">
        <title>The genome of Naegleria lovaniensis, the basis for a comparative approach to unravel pathogenicity factors of the human pathogenic amoeba N. fowleri.</title>
        <authorList>
            <person name="Liechti N."/>
            <person name="Schurch N."/>
            <person name="Bruggmann R."/>
            <person name="Wittwer M."/>
        </authorList>
    </citation>
    <scope>NUCLEOTIDE SEQUENCE [LARGE SCALE GENOMIC DNA]</scope>
    <source>
        <strain evidence="10 11">ATCC 30569</strain>
    </source>
</reference>
<keyword evidence="8" id="KW-0386">Hypusine biosynthesis</keyword>
<evidence type="ECO:0000256" key="6">
    <source>
        <dbReference type="ARBA" id="ARBA00022679"/>
    </source>
</evidence>
<dbReference type="EMBL" id="PYSW02000025">
    <property type="protein sequence ID" value="KAG2382033.1"/>
    <property type="molecule type" value="Genomic_DNA"/>
</dbReference>
<evidence type="ECO:0000256" key="7">
    <source>
        <dbReference type="ARBA" id="ARBA00023027"/>
    </source>
</evidence>
<comment type="cofactor">
    <cofactor evidence="2">
        <name>NAD(+)</name>
        <dbReference type="ChEBI" id="CHEBI:57540"/>
    </cofactor>
</comment>
<dbReference type="Pfam" id="PF01916">
    <property type="entry name" value="DS"/>
    <property type="match status" value="1"/>
</dbReference>
<dbReference type="NCBIfam" id="TIGR00321">
    <property type="entry name" value="dhys"/>
    <property type="match status" value="1"/>
</dbReference>
<dbReference type="InterPro" id="IPR029035">
    <property type="entry name" value="DHS-like_NAD/FAD-binding_dom"/>
</dbReference>
<evidence type="ECO:0000256" key="5">
    <source>
        <dbReference type="ARBA" id="ARBA00012683"/>
    </source>
</evidence>
<organism evidence="10 11">
    <name type="scientific">Naegleria lovaniensis</name>
    <name type="common">Amoeba</name>
    <dbReference type="NCBI Taxonomy" id="51637"/>
    <lineage>
        <taxon>Eukaryota</taxon>
        <taxon>Discoba</taxon>
        <taxon>Heterolobosea</taxon>
        <taxon>Tetramitia</taxon>
        <taxon>Eutetramitia</taxon>
        <taxon>Vahlkampfiidae</taxon>
        <taxon>Naegleria</taxon>
    </lineage>
</organism>
<dbReference type="InterPro" id="IPR002773">
    <property type="entry name" value="Deoxyhypusine_synthase"/>
</dbReference>
<dbReference type="Proteomes" id="UP000816034">
    <property type="component" value="Unassembled WGS sequence"/>
</dbReference>
<comment type="pathway">
    <text evidence="3">Protein modification; eIF5A hypusination.</text>
</comment>
<dbReference type="PANTHER" id="PTHR11703">
    <property type="entry name" value="DEOXYHYPUSINE SYNTHASE"/>
    <property type="match status" value="1"/>
</dbReference>
<evidence type="ECO:0000256" key="3">
    <source>
        <dbReference type="ARBA" id="ARBA00005041"/>
    </source>
</evidence>
<proteinExistence type="inferred from homology"/>
<comment type="catalytic activity">
    <reaction evidence="1">
        <text>[eIF5A protein]-L-lysine + spermidine = [eIF5A protein]-deoxyhypusine + propane-1,3-diamine</text>
        <dbReference type="Rhea" id="RHEA:33299"/>
        <dbReference type="Rhea" id="RHEA-COMP:10143"/>
        <dbReference type="Rhea" id="RHEA-COMP:10144"/>
        <dbReference type="ChEBI" id="CHEBI:29969"/>
        <dbReference type="ChEBI" id="CHEBI:57484"/>
        <dbReference type="ChEBI" id="CHEBI:57834"/>
        <dbReference type="ChEBI" id="CHEBI:82657"/>
        <dbReference type="EC" id="2.5.1.46"/>
    </reaction>
</comment>
<dbReference type="PANTHER" id="PTHR11703:SF0">
    <property type="entry name" value="DEOXYHYPUSINE SYNTHASE"/>
    <property type="match status" value="1"/>
</dbReference>
<evidence type="ECO:0000256" key="9">
    <source>
        <dbReference type="SAM" id="MobiDB-lite"/>
    </source>
</evidence>
<dbReference type="GO" id="GO:0034038">
    <property type="term" value="F:deoxyhypusine synthase activity"/>
    <property type="evidence" value="ECO:0007669"/>
    <property type="project" value="UniProtKB-EC"/>
</dbReference>
<sequence length="392" mass="43981">MQQDQSSSIPSNGTNNTTSTGTDIGQGAVLIKTNPYECGLLKTQVRGYDFNNDLKDVSKPINYDGLFESFYTTGFQAHNFGQAVNIVNDMLHWRLSDEPMTQDEQEPYDDPTVRAQTKCRIFLGYTSNMVSSGVREVIRFLVQHKLVDCIVTTCGAIEEDIMKCMKPTYLGAFDLDGKHLRLNGINRIGNLLIPNLNYCEFEDWITPILDEMLKEQKAGTLWSPSLMIDRFGKEINNEESILYWAHKNEIPIFCPALTDGSIGDMLYFHSYTDKDGNGLVCDIVSDIRRLNGLAVRSKKTGMIILGGGVIKHHICNANLMRNGADFTVYINTGQEFDGSDAGARCDEAVSWGKIRLGSKYTKIYGESSIIVPLLVAQTFVKYQREQQEKAKQ</sequence>
<dbReference type="GeneID" id="68098280"/>
<dbReference type="InterPro" id="IPR036982">
    <property type="entry name" value="Deoxyhypusine_synthase_sf"/>
</dbReference>
<keyword evidence="11" id="KW-1185">Reference proteome</keyword>
<keyword evidence="7" id="KW-0520">NAD</keyword>
<dbReference type="AlphaFoldDB" id="A0AA88GPY8"/>
<name>A0AA88GPY8_NAELO</name>
<evidence type="ECO:0000313" key="10">
    <source>
        <dbReference type="EMBL" id="KAG2382033.1"/>
    </source>
</evidence>
<accession>A0AA88GPY8</accession>
<comment type="caution">
    <text evidence="10">The sequence shown here is derived from an EMBL/GenBank/DDBJ whole genome shotgun (WGS) entry which is preliminary data.</text>
</comment>
<evidence type="ECO:0000256" key="4">
    <source>
        <dbReference type="ARBA" id="ARBA00009892"/>
    </source>
</evidence>
<dbReference type="Gene3D" id="3.40.910.10">
    <property type="entry name" value="Deoxyhypusine synthase"/>
    <property type="match status" value="1"/>
</dbReference>
<gene>
    <name evidence="10" type="ORF">C9374_005825</name>
</gene>
<dbReference type="FunFam" id="3.40.910.10:FF:000001">
    <property type="entry name" value="Probable deoxyhypusine synthase"/>
    <property type="match status" value="1"/>
</dbReference>
<dbReference type="EC" id="2.5.1.46" evidence="5"/>
<dbReference type="GO" id="GO:0005737">
    <property type="term" value="C:cytoplasm"/>
    <property type="evidence" value="ECO:0007669"/>
    <property type="project" value="TreeGrafter"/>
</dbReference>
<keyword evidence="6" id="KW-0808">Transferase</keyword>
<protein>
    <recommendedName>
        <fullName evidence="5">deoxyhypusine synthase</fullName>
        <ecNumber evidence="5">2.5.1.46</ecNumber>
    </recommendedName>
</protein>
<feature type="region of interest" description="Disordered" evidence="9">
    <location>
        <begin position="1"/>
        <end position="24"/>
    </location>
</feature>
<evidence type="ECO:0000256" key="1">
    <source>
        <dbReference type="ARBA" id="ARBA00000952"/>
    </source>
</evidence>
<comment type="similarity">
    <text evidence="4">Belongs to the deoxyhypusine synthase family.</text>
</comment>
<dbReference type="SUPFAM" id="SSF52467">
    <property type="entry name" value="DHS-like NAD/FAD-binding domain"/>
    <property type="match status" value="1"/>
</dbReference>
<dbReference type="RefSeq" id="XP_044547712.1">
    <property type="nucleotide sequence ID" value="XM_044695618.1"/>
</dbReference>
<evidence type="ECO:0000256" key="8">
    <source>
        <dbReference type="ARBA" id="ARBA00023256"/>
    </source>
</evidence>
<evidence type="ECO:0000256" key="2">
    <source>
        <dbReference type="ARBA" id="ARBA00001911"/>
    </source>
</evidence>
<evidence type="ECO:0000313" key="11">
    <source>
        <dbReference type="Proteomes" id="UP000816034"/>
    </source>
</evidence>